<reference evidence="1 2" key="1">
    <citation type="journal article" date="2020" name="Microb. Ecol.">
        <title>Ecogenomics of the Marine Benthic Filamentous Cyanobacterium Adonisia.</title>
        <authorList>
            <person name="Walter J.M."/>
            <person name="Coutinho F.H."/>
            <person name="Leomil L."/>
            <person name="Hargreaves P.I."/>
            <person name="Campeao M.E."/>
            <person name="Vieira V.V."/>
            <person name="Silva B.S."/>
            <person name="Fistarol G.O."/>
            <person name="Salomon P.S."/>
            <person name="Sawabe T."/>
            <person name="Mino S."/>
            <person name="Hosokawa M."/>
            <person name="Miyashita H."/>
            <person name="Maruyama F."/>
            <person name="van Verk M.C."/>
            <person name="Dutilh B.E."/>
            <person name="Thompson C.C."/>
            <person name="Thompson F.L."/>
        </authorList>
    </citation>
    <scope>NUCLEOTIDE SEQUENCE [LARGE SCALE GENOMIC DNA]</scope>
    <source>
        <strain evidence="1 2">CCMR0082</strain>
    </source>
</reference>
<organism evidence="1 2">
    <name type="scientific">Adonisia turfae CCMR0082</name>
    <dbReference type="NCBI Taxonomy" id="2304604"/>
    <lineage>
        <taxon>Bacteria</taxon>
        <taxon>Bacillati</taxon>
        <taxon>Cyanobacteriota</taxon>
        <taxon>Adonisia</taxon>
        <taxon>Adonisia turfae</taxon>
    </lineage>
</organism>
<evidence type="ECO:0000313" key="1">
    <source>
        <dbReference type="EMBL" id="NEZ64298.1"/>
    </source>
</evidence>
<sequence length="318" mass="34421">MTAPSLRLLLSTLIDYAGLLSSTSLGMAAAITAYERYSDSSHRWMLGRFVLCLSQLSQFENCLDELEQQYAAAFWPLSVILEPSAQALENLAPWLKKQNRFTISALEFKLAGADAIAPLLPHLPPHSDLFFEVPLDATLPDYLAVLQGSRAAIKVRMGGPTAADCPSIDTLAHLLVTCANGQIPLKATGGLHQPLRSWQLLPDGNSVEMHGFLNIALAAAFAYGYGATASDITTILQINTLDDLIFSAQEIICHSPLWSPEPELSNVAGHLPLEILANVRSRYFLGINANSFQEPLANLYRLGLLGNALGVPSYAFSS</sequence>
<protein>
    <submittedName>
        <fullName evidence="1">Uncharacterized protein</fullName>
    </submittedName>
</protein>
<dbReference type="Proteomes" id="UP000473574">
    <property type="component" value="Unassembled WGS sequence"/>
</dbReference>
<name>A0A6M0S757_9CYAN</name>
<dbReference type="AlphaFoldDB" id="A0A6M0S757"/>
<dbReference type="RefSeq" id="WP_163664466.1">
    <property type="nucleotide sequence ID" value="NZ_QZCE01000002.1"/>
</dbReference>
<dbReference type="EMBL" id="QZCE01000002">
    <property type="protein sequence ID" value="NEZ64298.1"/>
    <property type="molecule type" value="Genomic_DNA"/>
</dbReference>
<evidence type="ECO:0000313" key="2">
    <source>
        <dbReference type="Proteomes" id="UP000473574"/>
    </source>
</evidence>
<accession>A0A6M0S757</accession>
<proteinExistence type="predicted"/>
<comment type="caution">
    <text evidence="1">The sequence shown here is derived from an EMBL/GenBank/DDBJ whole genome shotgun (WGS) entry which is preliminary data.</text>
</comment>
<gene>
    <name evidence="1" type="ORF">D0962_16115</name>
</gene>